<organism evidence="5 6">
    <name type="scientific">Volvox africanus</name>
    <dbReference type="NCBI Taxonomy" id="51714"/>
    <lineage>
        <taxon>Eukaryota</taxon>
        <taxon>Viridiplantae</taxon>
        <taxon>Chlorophyta</taxon>
        <taxon>core chlorophytes</taxon>
        <taxon>Chlorophyceae</taxon>
        <taxon>CS clade</taxon>
        <taxon>Chlamydomonadales</taxon>
        <taxon>Volvocaceae</taxon>
        <taxon>Volvox</taxon>
    </lineage>
</organism>
<evidence type="ECO:0000313" key="5">
    <source>
        <dbReference type="EMBL" id="GIL55106.1"/>
    </source>
</evidence>
<dbReference type="EMBL" id="BNCO01000020">
    <property type="protein sequence ID" value="GIL55106.1"/>
    <property type="molecule type" value="Genomic_DNA"/>
</dbReference>
<evidence type="ECO:0000256" key="2">
    <source>
        <dbReference type="SAM" id="Phobius"/>
    </source>
</evidence>
<feature type="chain" id="PRO_5035216168" description="Protein kinase domain-containing protein" evidence="3">
    <location>
        <begin position="19"/>
        <end position="1328"/>
    </location>
</feature>
<evidence type="ECO:0000256" key="1">
    <source>
        <dbReference type="SAM" id="MobiDB-lite"/>
    </source>
</evidence>
<protein>
    <recommendedName>
        <fullName evidence="4">Protein kinase domain-containing protein</fullName>
    </recommendedName>
</protein>
<dbReference type="PANTHER" id="PTHR44329">
    <property type="entry name" value="SERINE/THREONINE-PROTEIN KINASE TNNI3K-RELATED"/>
    <property type="match status" value="1"/>
</dbReference>
<dbReference type="SUPFAM" id="SSF56112">
    <property type="entry name" value="Protein kinase-like (PK-like)"/>
    <property type="match status" value="1"/>
</dbReference>
<proteinExistence type="predicted"/>
<keyword evidence="3" id="KW-0732">Signal</keyword>
<keyword evidence="6" id="KW-1185">Reference proteome</keyword>
<evidence type="ECO:0000313" key="6">
    <source>
        <dbReference type="Proteomes" id="UP000747399"/>
    </source>
</evidence>
<feature type="domain" description="Protein kinase" evidence="4">
    <location>
        <begin position="997"/>
        <end position="1327"/>
    </location>
</feature>
<reference evidence="5" key="1">
    <citation type="journal article" date="2021" name="Proc. Natl. Acad. Sci. U.S.A.">
        <title>Three genomes in the algal genus Volvox reveal the fate of a haploid sex-determining region after a transition to homothallism.</title>
        <authorList>
            <person name="Yamamoto K."/>
            <person name="Hamaji T."/>
            <person name="Kawai-Toyooka H."/>
            <person name="Matsuzaki R."/>
            <person name="Takahashi F."/>
            <person name="Nishimura Y."/>
            <person name="Kawachi M."/>
            <person name="Noguchi H."/>
            <person name="Minakuchi Y."/>
            <person name="Umen J.G."/>
            <person name="Toyoda A."/>
            <person name="Nozaki H."/>
        </authorList>
    </citation>
    <scope>NUCLEOTIDE SEQUENCE</scope>
    <source>
        <strain evidence="5">NIES-3780</strain>
    </source>
</reference>
<dbReference type="PANTHER" id="PTHR44329:SF214">
    <property type="entry name" value="PROTEIN KINASE DOMAIN-CONTAINING PROTEIN"/>
    <property type="match status" value="1"/>
</dbReference>
<sequence>MALLVLKLFLLVITGVVANIAQKEPSSLCSDFGGPGTGAAVICNIGSLQNCTEKELTGNVFIVGNGTSTWDVSASPLSFADNSSVTVSCLRILMEQPDEEVMQPLPINYTTLLSPSFIRRPSKTQLFALTIRDVEISLSCAALLEWQHYLCGVQLPGRTLVHGNTISILSWTGNGALLEHVNMTCDPGTAGFSPACSMAVVDVVSDILDASSRLQDPYLPLVLTVSRDLSFTDSHWPVNGLRITANVTLSATLGCNVTISFGLKTVLFTVDKNSSRTAFLSFRGCILVDLPLSYLPLNHPRRPFGVLSTALWPVYREEVAMGLYDCTLILTHEEFKFWSYWLSILVSPIPGVSMMGNWTYANDVQLGKSGVDYIHLVLYMGRYTTLMNVRYQVSNDVYVTQQRNNILQITNNEVVPPTVVFQARDSDDLLTALSSSSTTAAQHGQYIILTGSVTTVDDTIWPATGAQIWHPTTITTWPSSWVAFDLRLMKDAFVITPSSLSSVLIKNVVLLNLCAGDSTDEFSGLTTGLWAFKFTNWRNTEQQRISLDRAVVVVSREEVGYYIDATVDQKKTDSWISSFQVDSYDTTNRSWVQFATLATARFSAQSVNITNTIPDTLDSDSINLTTVAGFPWTSRVAEQPSEKKRDMLLFALLVITLPTALGAALLTFLLMKRRRISRLCRERVSQKKLAERSDDGEDVSDEEEHEGETPQKQEPPVCCFPLSFQLRKSKFVNPLFDDAGRAPPEIVLTGVLGPAALARSLVPVPPEAAMLAANASISTVAGSDLELDGIAATGPELLIEQATAENVSARTRSGSVRSSQALGVLIAVPTELRRDAEVAGGLAAAATRSGVSSLSESCLAGSGPQLIHRQRSSWCPQLAAADEPYVAAVAAAAQSAAANCGVIAGSPHDRFDSNGGGVGSSSPQKDEIRFSPAAAAAVLATGQAAASGCGEDANAYTQRQGLLGGIREASQGASRNPRFLDMQQLDRLRHEIGDRHLEVQHSLGWGGCGVVYKGVWKGLQVAVKTILLQGDSKQSQQFLTEAAISASLQHANIVTTYLYELRPLDEVDPGTGNVEIQLRSTSSDGVQPQDREHMSCWKLYIVQEYCELGTLKAAIDQGYFKGPAGGPPNLAFMLTVALDMALGLEHVHSKNVVHGDVTVSNVLLQACPSRPQGCVAKVADFGLSVKFDTSQTHGYHLYGGTPHYMAPERVRGVLSKRSDIYSLGVCLWELYCGTPPWRRNAAGAHHRGYGGGTTSSSVDSGGHHNHHPHPSFGDSAPGTSLSDSFRFPRGCPPEYSTLVHACLSIDPQARPTATTVASTLQRLHRRYC</sequence>
<name>A0A8J4B6B5_9CHLO</name>
<dbReference type="InterPro" id="IPR000719">
    <property type="entry name" value="Prot_kinase_dom"/>
</dbReference>
<dbReference type="PROSITE" id="PS50011">
    <property type="entry name" value="PROTEIN_KINASE_DOM"/>
    <property type="match status" value="1"/>
</dbReference>
<dbReference type="Gene3D" id="1.10.510.10">
    <property type="entry name" value="Transferase(Phosphotransferase) domain 1"/>
    <property type="match status" value="1"/>
</dbReference>
<keyword evidence="2" id="KW-0812">Transmembrane</keyword>
<dbReference type="GO" id="GO:0005524">
    <property type="term" value="F:ATP binding"/>
    <property type="evidence" value="ECO:0007669"/>
    <property type="project" value="InterPro"/>
</dbReference>
<feature type="signal peptide" evidence="3">
    <location>
        <begin position="1"/>
        <end position="18"/>
    </location>
</feature>
<feature type="region of interest" description="Disordered" evidence="1">
    <location>
        <begin position="1248"/>
        <end position="1278"/>
    </location>
</feature>
<dbReference type="Pfam" id="PF00069">
    <property type="entry name" value="Pkinase"/>
    <property type="match status" value="1"/>
</dbReference>
<feature type="region of interest" description="Disordered" evidence="1">
    <location>
        <begin position="690"/>
        <end position="715"/>
    </location>
</feature>
<feature type="transmembrane region" description="Helical" evidence="2">
    <location>
        <begin position="647"/>
        <end position="671"/>
    </location>
</feature>
<gene>
    <name evidence="5" type="ORF">Vafri_10719</name>
</gene>
<dbReference type="InterPro" id="IPR008266">
    <property type="entry name" value="Tyr_kinase_AS"/>
</dbReference>
<evidence type="ECO:0000259" key="4">
    <source>
        <dbReference type="PROSITE" id="PS50011"/>
    </source>
</evidence>
<dbReference type="Gene3D" id="3.30.200.20">
    <property type="entry name" value="Phosphorylase Kinase, domain 1"/>
    <property type="match status" value="1"/>
</dbReference>
<dbReference type="CDD" id="cd14014">
    <property type="entry name" value="STKc_PknB_like"/>
    <property type="match status" value="1"/>
</dbReference>
<keyword evidence="2" id="KW-0472">Membrane</keyword>
<dbReference type="InterPro" id="IPR051681">
    <property type="entry name" value="Ser/Thr_Kinases-Pseudokinases"/>
</dbReference>
<evidence type="ECO:0000256" key="3">
    <source>
        <dbReference type="SAM" id="SignalP"/>
    </source>
</evidence>
<dbReference type="InterPro" id="IPR011009">
    <property type="entry name" value="Kinase-like_dom_sf"/>
</dbReference>
<dbReference type="PROSITE" id="PS00109">
    <property type="entry name" value="PROTEIN_KINASE_TYR"/>
    <property type="match status" value="1"/>
</dbReference>
<keyword evidence="2" id="KW-1133">Transmembrane helix</keyword>
<dbReference type="Proteomes" id="UP000747399">
    <property type="component" value="Unassembled WGS sequence"/>
</dbReference>
<dbReference type="GO" id="GO:0004674">
    <property type="term" value="F:protein serine/threonine kinase activity"/>
    <property type="evidence" value="ECO:0007669"/>
    <property type="project" value="TreeGrafter"/>
</dbReference>
<comment type="caution">
    <text evidence="5">The sequence shown here is derived from an EMBL/GenBank/DDBJ whole genome shotgun (WGS) entry which is preliminary data.</text>
</comment>
<accession>A0A8J4B6B5</accession>
<feature type="compositionally biased region" description="Acidic residues" evidence="1">
    <location>
        <begin position="694"/>
        <end position="706"/>
    </location>
</feature>